<evidence type="ECO:0000259" key="1">
    <source>
        <dbReference type="Pfam" id="PF13470"/>
    </source>
</evidence>
<dbReference type="PANTHER" id="PTHR34610:SF3">
    <property type="entry name" value="SSL7007 PROTEIN"/>
    <property type="match status" value="1"/>
</dbReference>
<proteinExistence type="predicted"/>
<dbReference type="InterPro" id="IPR029060">
    <property type="entry name" value="PIN-like_dom_sf"/>
</dbReference>
<dbReference type="NCBIfam" id="TIGR00305">
    <property type="entry name" value="putative toxin-antitoxin system toxin component, PIN family"/>
    <property type="match status" value="1"/>
</dbReference>
<dbReference type="AlphaFoldDB" id="A0A1G1XCK6"/>
<dbReference type="EMBL" id="MHHS01000003">
    <property type="protein sequence ID" value="OGY37845.1"/>
    <property type="molecule type" value="Genomic_DNA"/>
</dbReference>
<feature type="domain" description="PIN" evidence="1">
    <location>
        <begin position="2"/>
        <end position="107"/>
    </location>
</feature>
<dbReference type="InterPro" id="IPR002716">
    <property type="entry name" value="PIN_dom"/>
</dbReference>
<reference evidence="2 3" key="1">
    <citation type="journal article" date="2016" name="Nat. Commun.">
        <title>Thousands of microbial genomes shed light on interconnected biogeochemical processes in an aquifer system.</title>
        <authorList>
            <person name="Anantharaman K."/>
            <person name="Brown C.T."/>
            <person name="Hug L.A."/>
            <person name="Sharon I."/>
            <person name="Castelle C.J."/>
            <person name="Probst A.J."/>
            <person name="Thomas B.C."/>
            <person name="Singh A."/>
            <person name="Wilkins M.J."/>
            <person name="Karaoz U."/>
            <person name="Brodie E.L."/>
            <person name="Williams K.H."/>
            <person name="Hubbard S.S."/>
            <person name="Banfield J.F."/>
        </authorList>
    </citation>
    <scope>NUCLEOTIDE SEQUENCE [LARGE SCALE GENOMIC DNA]</scope>
</reference>
<organism evidence="2 3">
    <name type="scientific">Candidatus Andersenbacteria bacterium RIFCSPHIGHO2_12_FULL_45_11b</name>
    <dbReference type="NCBI Taxonomy" id="1797282"/>
    <lineage>
        <taxon>Bacteria</taxon>
        <taxon>Candidatus Anderseniibacteriota</taxon>
    </lineage>
</organism>
<dbReference type="PANTHER" id="PTHR34610">
    <property type="entry name" value="SSL7007 PROTEIN"/>
    <property type="match status" value="1"/>
</dbReference>
<gene>
    <name evidence="2" type="ORF">A3E36_02210</name>
</gene>
<dbReference type="Pfam" id="PF13470">
    <property type="entry name" value="PIN_3"/>
    <property type="match status" value="1"/>
</dbReference>
<dbReference type="Proteomes" id="UP000177941">
    <property type="component" value="Unassembled WGS sequence"/>
</dbReference>
<comment type="caution">
    <text evidence="2">The sequence shown here is derived from an EMBL/GenBank/DDBJ whole genome shotgun (WGS) entry which is preliminary data.</text>
</comment>
<evidence type="ECO:0000313" key="2">
    <source>
        <dbReference type="EMBL" id="OGY37845.1"/>
    </source>
</evidence>
<accession>A0A1G1XCK6</accession>
<dbReference type="CDD" id="cd09854">
    <property type="entry name" value="PIN_VapC-like"/>
    <property type="match status" value="1"/>
</dbReference>
<evidence type="ECO:0000313" key="3">
    <source>
        <dbReference type="Proteomes" id="UP000177941"/>
    </source>
</evidence>
<sequence length="155" mass="17541">MRVVLDTNVLIDGFNDDFCSEAKLIDSVLSGEMTAVSTQKIINEYRLILRRLIDDRDYRTRLENFFAMLEDVDAEYVDAVIDDEEDMKFLEAAVGGEVDAIVTSDKHLLDVGEVDGVRIITPDEAWRRTEDEAGGAQEWRSLVQGWGINSHDKEA</sequence>
<dbReference type="Gene3D" id="3.40.50.1010">
    <property type="entry name" value="5'-nuclease"/>
    <property type="match status" value="1"/>
</dbReference>
<dbReference type="SUPFAM" id="SSF88723">
    <property type="entry name" value="PIN domain-like"/>
    <property type="match status" value="1"/>
</dbReference>
<protein>
    <submittedName>
        <fullName evidence="2">Putative toxin-antitoxin system toxin component, PIN family</fullName>
    </submittedName>
</protein>
<dbReference type="InterPro" id="IPR002850">
    <property type="entry name" value="PIN_toxin-like"/>
</dbReference>
<name>A0A1G1XCK6_9BACT</name>